<dbReference type="GO" id="GO:0004222">
    <property type="term" value="F:metalloendopeptidase activity"/>
    <property type="evidence" value="ECO:0007669"/>
    <property type="project" value="InterPro"/>
</dbReference>
<dbReference type="RefSeq" id="WP_267675755.1">
    <property type="nucleotide sequence ID" value="NZ_CP113088.1"/>
</dbReference>
<name>A0A9E8MVQ1_9FLAO</name>
<accession>A0A9E8MVQ1</accession>
<proteinExistence type="predicted"/>
<organism evidence="2 3">
    <name type="scientific">Lacinutrix neustonica</name>
    <dbReference type="NCBI Taxonomy" id="2980107"/>
    <lineage>
        <taxon>Bacteria</taxon>
        <taxon>Pseudomonadati</taxon>
        <taxon>Bacteroidota</taxon>
        <taxon>Flavobacteriia</taxon>
        <taxon>Flavobacteriales</taxon>
        <taxon>Flavobacteriaceae</taxon>
        <taxon>Lacinutrix</taxon>
    </lineage>
</organism>
<dbReference type="SUPFAM" id="SSF55486">
    <property type="entry name" value="Metalloproteases ('zincins'), catalytic domain"/>
    <property type="match status" value="1"/>
</dbReference>
<dbReference type="PANTHER" id="PTHR33794:SF1">
    <property type="entry name" value="BACILLOLYSIN"/>
    <property type="match status" value="1"/>
</dbReference>
<dbReference type="AlphaFoldDB" id="A0A9E8MVQ1"/>
<feature type="domain" description="Peptidase M4" evidence="1">
    <location>
        <begin position="16"/>
        <end position="80"/>
    </location>
</feature>
<keyword evidence="3" id="KW-1185">Reference proteome</keyword>
<gene>
    <name evidence="2" type="ORF">N7U66_13365</name>
</gene>
<evidence type="ECO:0000259" key="1">
    <source>
        <dbReference type="Pfam" id="PF01447"/>
    </source>
</evidence>
<dbReference type="Pfam" id="PF01447">
    <property type="entry name" value="Peptidase_M4"/>
    <property type="match status" value="1"/>
</dbReference>
<dbReference type="KEGG" id="lnu:N7U66_13365"/>
<dbReference type="Gene3D" id="3.10.170.10">
    <property type="match status" value="1"/>
</dbReference>
<reference evidence="2" key="1">
    <citation type="submission" date="2022-11" db="EMBL/GenBank/DDBJ databases">
        <title>Lacinutrix neustonica HL-RS19T sp. nov., isolated from the surface microlayer sample of brackish Lake Shihwa.</title>
        <authorList>
            <person name="Choi J.Y."/>
            <person name="Hwang C.Y."/>
        </authorList>
    </citation>
    <scope>NUCLEOTIDE SEQUENCE</scope>
    <source>
        <strain evidence="2">HL-RS19</strain>
    </source>
</reference>
<evidence type="ECO:0000313" key="2">
    <source>
        <dbReference type="EMBL" id="WAC01139.1"/>
    </source>
</evidence>
<evidence type="ECO:0000313" key="3">
    <source>
        <dbReference type="Proteomes" id="UP001164705"/>
    </source>
</evidence>
<protein>
    <recommendedName>
        <fullName evidence="1">Peptidase M4 domain-containing protein</fullName>
    </recommendedName>
</protein>
<dbReference type="InterPro" id="IPR050728">
    <property type="entry name" value="Zinc_Metalloprotease_M4"/>
</dbReference>
<dbReference type="InterPro" id="IPR013856">
    <property type="entry name" value="Peptidase_M4_domain"/>
</dbReference>
<dbReference type="PANTHER" id="PTHR33794">
    <property type="entry name" value="BACILLOLYSIN"/>
    <property type="match status" value="1"/>
</dbReference>
<dbReference type="Proteomes" id="UP001164705">
    <property type="component" value="Chromosome"/>
</dbReference>
<sequence>MITYLPCILGIRTTVTGAAINSWVHYDDVAGGLGYDNAFWNGSVMTYGDGSSNGAEGNGYFDALTSIDVAAHEIGHAVTSSTANLAYQRESEDLMKGFLTFGEQQWSISLKEMEMMQHHQQRSG</sequence>
<dbReference type="EMBL" id="CP113088">
    <property type="protein sequence ID" value="WAC01139.1"/>
    <property type="molecule type" value="Genomic_DNA"/>
</dbReference>